<keyword evidence="2" id="KW-1185">Reference proteome</keyword>
<organism evidence="1 2">
    <name type="scientific">Nocardia uniformis</name>
    <dbReference type="NCBI Taxonomy" id="53432"/>
    <lineage>
        <taxon>Bacteria</taxon>
        <taxon>Bacillati</taxon>
        <taxon>Actinomycetota</taxon>
        <taxon>Actinomycetes</taxon>
        <taxon>Mycobacteriales</taxon>
        <taxon>Nocardiaceae</taxon>
        <taxon>Nocardia</taxon>
    </lineage>
</organism>
<reference evidence="1 2" key="1">
    <citation type="submission" date="2020-05" db="EMBL/GenBank/DDBJ databases">
        <title>MicrobeNet Type strains.</title>
        <authorList>
            <person name="Nicholson A.C."/>
        </authorList>
    </citation>
    <scope>NUCLEOTIDE SEQUENCE [LARGE SCALE GENOMIC DNA]</scope>
    <source>
        <strain evidence="1 2">JCM 3224</strain>
    </source>
</reference>
<evidence type="ECO:0000313" key="2">
    <source>
        <dbReference type="Proteomes" id="UP000586827"/>
    </source>
</evidence>
<protein>
    <submittedName>
        <fullName evidence="1">Uncharacterized protein</fullName>
    </submittedName>
</protein>
<dbReference type="RefSeq" id="WP_169815164.1">
    <property type="nucleotide sequence ID" value="NZ_JABELX010000004.1"/>
</dbReference>
<comment type="caution">
    <text evidence="1">The sequence shown here is derived from an EMBL/GenBank/DDBJ whole genome shotgun (WGS) entry which is preliminary data.</text>
</comment>
<dbReference type="AlphaFoldDB" id="A0A849C6J8"/>
<accession>A0A849C6J8</accession>
<proteinExistence type="predicted"/>
<gene>
    <name evidence="1" type="ORF">HLB23_11600</name>
</gene>
<name>A0A849C6J8_9NOCA</name>
<sequence>MTVLVVDIDEEFAVDWLVRDLPGAALRGVARSAEADRIQRQAPVTASTLHARNGLVRYRRRLERAAGELAAVVAVLELSGRAGRPEWEQEAQAYAEIGSACMDLAYQLEHRLLSRGEQAGRCAVRLVQTAHRLDAFLRPGAVAAAVQQTYCTLFDTAVFEGRGRLLPAYD</sequence>
<evidence type="ECO:0000313" key="1">
    <source>
        <dbReference type="EMBL" id="NNH70499.1"/>
    </source>
</evidence>
<dbReference type="EMBL" id="JABELX010000004">
    <property type="protein sequence ID" value="NNH70499.1"/>
    <property type="molecule type" value="Genomic_DNA"/>
</dbReference>
<dbReference type="Proteomes" id="UP000586827">
    <property type="component" value="Unassembled WGS sequence"/>
</dbReference>